<gene>
    <name evidence="1" type="primary">58</name>
    <name evidence="1" type="ORF">SEA_GUUELAD_58</name>
</gene>
<organism evidence="1 2">
    <name type="scientific">Mycobacterium phage GuuelaD</name>
    <dbReference type="NCBI Taxonomy" id="2015819"/>
    <lineage>
        <taxon>Viruses</taxon>
        <taxon>Duplodnaviria</taxon>
        <taxon>Heunggongvirae</taxon>
        <taxon>Uroviricota</taxon>
        <taxon>Caudoviricetes</taxon>
        <taxon>Vilmaviridae</taxon>
        <taxon>Lclasvirinae</taxon>
        <taxon>Faithunavirus</taxon>
        <taxon>Faithunavirus guuelaD</taxon>
    </lineage>
</organism>
<sequence>MSYRVEVLLKDRALPPMVAVREPEISPIGHLQVMLKDGYLVYAPGYWLSYGVKEHKDG</sequence>
<evidence type="ECO:0000313" key="1">
    <source>
        <dbReference type="EMBL" id="ASW31492.1"/>
    </source>
</evidence>
<dbReference type="KEGG" id="vg:63209587"/>
<dbReference type="EMBL" id="MF324910">
    <property type="protein sequence ID" value="ASW31492.1"/>
    <property type="molecule type" value="Genomic_DNA"/>
</dbReference>
<keyword evidence="2" id="KW-1185">Reference proteome</keyword>
<name>A0A286MQG7_9CAUD</name>
<dbReference type="RefSeq" id="YP_010013027.1">
    <property type="nucleotide sequence ID" value="NC_053508.1"/>
</dbReference>
<accession>A0A286MQG7</accession>
<reference evidence="1 2" key="1">
    <citation type="submission" date="2017-06" db="EMBL/GenBank/DDBJ databases">
        <authorList>
            <person name="Apiz-Saab J."/>
            <person name="Gonzalez-Montes K.M."/>
            <person name="Diaz-Perez J."/>
            <person name="Fuentes-Cruz G.A."/>
            <person name="Fuster-Rivera J.M."/>
            <person name="Gonzalez-Espada L.V."/>
            <person name="Gonzalez-Perez P.D."/>
            <person name="Hernandez-Morales C.S."/>
            <person name="Hernandez-Rivera R."/>
            <person name="Herrera-DelValle R.J."/>
            <person name="Jaramillo-Criado J.A."/>
            <person name="Lama-Diaz J.M."/>
            <person name="Llavona-Feo P.M."/>
            <person name="Medina-Barreto M.A."/>
            <person name="Melendez-Ortiz M.Y."/>
            <person name="Melendez-Rivera C.M."/>
            <person name="Mercado-Andino A.K."/>
            <person name="Mercado-Delgado A.J."/>
            <person name="Ortiz-DeArmas J.I."/>
            <person name="Ortiz-Ortiz C.P."/>
            <person name="Quesada-Gordillo A.M."/>
            <person name="Fernandez-Martinez M."/>
            <person name="Vazquez E."/>
            <person name="Rubin M.R."/>
            <person name="Stoner T.H."/>
            <person name="Garlena R.A."/>
            <person name="Russell D.A."/>
            <person name="Pope W.H."/>
            <person name="Jacobs-Sera D."/>
            <person name="Hatfull G.F."/>
        </authorList>
    </citation>
    <scope>NUCLEOTIDE SEQUENCE [LARGE SCALE GENOMIC DNA]</scope>
</reference>
<proteinExistence type="predicted"/>
<dbReference type="Proteomes" id="UP000225984">
    <property type="component" value="Segment"/>
</dbReference>
<dbReference type="GeneID" id="63209587"/>
<protein>
    <submittedName>
        <fullName evidence="1">Uncharacterized protein</fullName>
    </submittedName>
</protein>
<evidence type="ECO:0000313" key="2">
    <source>
        <dbReference type="Proteomes" id="UP000225984"/>
    </source>
</evidence>